<dbReference type="Pfam" id="PF00067">
    <property type="entry name" value="p450"/>
    <property type="match status" value="1"/>
</dbReference>
<sequence length="359" mass="40815">MKAHNEFFLTDIENSAVRVIRSWKNKDRLVFCEETRKYTFSVIVKQILSLAPEDPVTLQILDNFTTFMKGLCSIPINLPGTAYAKAIQAKNRIKAITKTLLDQRRRGEGRDHDDDQEQRKMDFMDVLITHDKLSEDEILSLVLDLLLGGHETTSMFIAIILRFLSDCPKALNELREEHRRVRSSKARDEEALTWDDYQRMTFTHSLINEALRCGNVVKFVHRKTIKTIHYKGFEIPSGWKVLPILQGVHLDPSNHSNPLEFNPWRWQQVDEKTGNVVGGGGGGGGGVTAAKTFIPFGGGKRMCPGSDIAKLEAAIFLHHIVLNYSWVPLKENDRPMSLPYLDFKHGLPLSIKSLSQSHR</sequence>
<comment type="caution">
    <text evidence="5">The sequence shown here is derived from an EMBL/GenBank/DDBJ whole genome shotgun (WGS) entry which is preliminary data.</text>
</comment>
<proteinExistence type="inferred from homology"/>
<comment type="similarity">
    <text evidence="4">Belongs to the cytochrome P450 family.</text>
</comment>
<accession>A0AAV7F3Y2</accession>
<reference evidence="5 6" key="1">
    <citation type="submission" date="2021-07" db="EMBL/GenBank/DDBJ databases">
        <title>The Aristolochia fimbriata genome: insights into angiosperm evolution, floral development and chemical biosynthesis.</title>
        <authorList>
            <person name="Jiao Y."/>
        </authorList>
    </citation>
    <scope>NUCLEOTIDE SEQUENCE [LARGE SCALE GENOMIC DNA]</scope>
    <source>
        <strain evidence="5">IBCAS-2021</strain>
        <tissue evidence="5">Leaf</tissue>
    </source>
</reference>
<dbReference type="GO" id="GO:0004497">
    <property type="term" value="F:monooxygenase activity"/>
    <property type="evidence" value="ECO:0007669"/>
    <property type="project" value="UniProtKB-KW"/>
</dbReference>
<dbReference type="InterPro" id="IPR002401">
    <property type="entry name" value="Cyt_P450_E_grp-I"/>
</dbReference>
<dbReference type="Proteomes" id="UP000825729">
    <property type="component" value="Unassembled WGS sequence"/>
</dbReference>
<dbReference type="InterPro" id="IPR036396">
    <property type="entry name" value="Cyt_P450_sf"/>
</dbReference>
<feature type="binding site" description="axial binding residue" evidence="3">
    <location>
        <position position="303"/>
    </location>
    <ligand>
        <name>heme</name>
        <dbReference type="ChEBI" id="CHEBI:30413"/>
    </ligand>
    <ligandPart>
        <name>Fe</name>
        <dbReference type="ChEBI" id="CHEBI:18248"/>
    </ligandPart>
</feature>
<dbReference type="GO" id="GO:0020037">
    <property type="term" value="F:heme binding"/>
    <property type="evidence" value="ECO:0007669"/>
    <property type="project" value="InterPro"/>
</dbReference>
<gene>
    <name evidence="5" type="ORF">H6P81_000221</name>
</gene>
<keyword evidence="2 3" id="KW-0408">Iron</keyword>
<dbReference type="InterPro" id="IPR001128">
    <property type="entry name" value="Cyt_P450"/>
</dbReference>
<dbReference type="PANTHER" id="PTHR24286">
    <property type="entry name" value="CYTOCHROME P450 26"/>
    <property type="match status" value="1"/>
</dbReference>
<dbReference type="PROSITE" id="PS00086">
    <property type="entry name" value="CYTOCHROME_P450"/>
    <property type="match status" value="1"/>
</dbReference>
<dbReference type="PRINTS" id="PR00385">
    <property type="entry name" value="P450"/>
</dbReference>
<keyword evidence="6" id="KW-1185">Reference proteome</keyword>
<dbReference type="SUPFAM" id="SSF48264">
    <property type="entry name" value="Cytochrome P450"/>
    <property type="match status" value="1"/>
</dbReference>
<evidence type="ECO:0000313" key="6">
    <source>
        <dbReference type="Proteomes" id="UP000825729"/>
    </source>
</evidence>
<dbReference type="InterPro" id="IPR017972">
    <property type="entry name" value="Cyt_P450_CS"/>
</dbReference>
<keyword evidence="3 4" id="KW-0349">Heme</keyword>
<keyword evidence="1 3" id="KW-0479">Metal-binding</keyword>
<dbReference type="PANTHER" id="PTHR24286:SF37">
    <property type="entry name" value="CYTOCHROME P450 724B1"/>
    <property type="match status" value="1"/>
</dbReference>
<dbReference type="GO" id="GO:0016132">
    <property type="term" value="P:brassinosteroid biosynthetic process"/>
    <property type="evidence" value="ECO:0007669"/>
    <property type="project" value="TreeGrafter"/>
</dbReference>
<keyword evidence="4" id="KW-0503">Monooxygenase</keyword>
<evidence type="ECO:0000256" key="4">
    <source>
        <dbReference type="RuleBase" id="RU000461"/>
    </source>
</evidence>
<dbReference type="GO" id="GO:0016705">
    <property type="term" value="F:oxidoreductase activity, acting on paired donors, with incorporation or reduction of molecular oxygen"/>
    <property type="evidence" value="ECO:0007669"/>
    <property type="project" value="InterPro"/>
</dbReference>
<dbReference type="EMBL" id="JAINDJ010000002">
    <property type="protein sequence ID" value="KAG9455713.1"/>
    <property type="molecule type" value="Genomic_DNA"/>
</dbReference>
<organism evidence="5 6">
    <name type="scientific">Aristolochia fimbriata</name>
    <name type="common">White veined hardy Dutchman's pipe vine</name>
    <dbReference type="NCBI Taxonomy" id="158543"/>
    <lineage>
        <taxon>Eukaryota</taxon>
        <taxon>Viridiplantae</taxon>
        <taxon>Streptophyta</taxon>
        <taxon>Embryophyta</taxon>
        <taxon>Tracheophyta</taxon>
        <taxon>Spermatophyta</taxon>
        <taxon>Magnoliopsida</taxon>
        <taxon>Magnoliidae</taxon>
        <taxon>Piperales</taxon>
        <taxon>Aristolochiaceae</taxon>
        <taxon>Aristolochia</taxon>
    </lineage>
</organism>
<dbReference type="PRINTS" id="PR00463">
    <property type="entry name" value="EP450I"/>
</dbReference>
<dbReference type="AlphaFoldDB" id="A0AAV7F3Y2"/>
<evidence type="ECO:0000256" key="1">
    <source>
        <dbReference type="ARBA" id="ARBA00022723"/>
    </source>
</evidence>
<comment type="cofactor">
    <cofactor evidence="3">
        <name>heme</name>
        <dbReference type="ChEBI" id="CHEBI:30413"/>
    </cofactor>
</comment>
<name>A0AAV7F3Y2_ARIFI</name>
<dbReference type="GO" id="GO:0010268">
    <property type="term" value="P:brassinosteroid homeostasis"/>
    <property type="evidence" value="ECO:0007669"/>
    <property type="project" value="TreeGrafter"/>
</dbReference>
<evidence type="ECO:0000256" key="2">
    <source>
        <dbReference type="ARBA" id="ARBA00023004"/>
    </source>
</evidence>
<evidence type="ECO:0000313" key="5">
    <source>
        <dbReference type="EMBL" id="KAG9455713.1"/>
    </source>
</evidence>
<evidence type="ECO:0008006" key="7">
    <source>
        <dbReference type="Google" id="ProtNLM"/>
    </source>
</evidence>
<dbReference type="GO" id="GO:0016125">
    <property type="term" value="P:sterol metabolic process"/>
    <property type="evidence" value="ECO:0007669"/>
    <property type="project" value="TreeGrafter"/>
</dbReference>
<protein>
    <recommendedName>
        <fullName evidence="7">Cytochrome P450</fullName>
    </recommendedName>
</protein>
<dbReference type="GO" id="GO:0005506">
    <property type="term" value="F:iron ion binding"/>
    <property type="evidence" value="ECO:0007669"/>
    <property type="project" value="InterPro"/>
</dbReference>
<evidence type="ECO:0000256" key="3">
    <source>
        <dbReference type="PIRSR" id="PIRSR602401-1"/>
    </source>
</evidence>
<dbReference type="Gene3D" id="1.10.630.10">
    <property type="entry name" value="Cytochrome P450"/>
    <property type="match status" value="1"/>
</dbReference>
<keyword evidence="4" id="KW-0560">Oxidoreductase</keyword>